<dbReference type="EMBL" id="KQ978575">
    <property type="protein sequence ID" value="KYN30068.1"/>
    <property type="molecule type" value="Genomic_DNA"/>
</dbReference>
<organism evidence="1 2">
    <name type="scientific">Trachymyrmex cornetzi</name>
    <dbReference type="NCBI Taxonomy" id="471704"/>
    <lineage>
        <taxon>Eukaryota</taxon>
        <taxon>Metazoa</taxon>
        <taxon>Ecdysozoa</taxon>
        <taxon>Arthropoda</taxon>
        <taxon>Hexapoda</taxon>
        <taxon>Insecta</taxon>
        <taxon>Pterygota</taxon>
        <taxon>Neoptera</taxon>
        <taxon>Endopterygota</taxon>
        <taxon>Hymenoptera</taxon>
        <taxon>Apocrita</taxon>
        <taxon>Aculeata</taxon>
        <taxon>Formicoidea</taxon>
        <taxon>Formicidae</taxon>
        <taxon>Myrmicinae</taxon>
        <taxon>Trachymyrmex</taxon>
    </lineage>
</organism>
<evidence type="ECO:0000313" key="1">
    <source>
        <dbReference type="EMBL" id="KYN30068.1"/>
    </source>
</evidence>
<dbReference type="PANTHER" id="PTHR31025">
    <property type="entry name" value="SI:CH211-196P9.1-RELATED"/>
    <property type="match status" value="1"/>
</dbReference>
<dbReference type="Proteomes" id="UP000078492">
    <property type="component" value="Unassembled WGS sequence"/>
</dbReference>
<keyword evidence="2" id="KW-1185">Reference proteome</keyword>
<sequence length="524" mass="59971">MEKKVYCLIDGRCKCIKFTPEENVSEVEIIRHKLKEASKNDTVLNMMLQHKMIILQKPDPDRNNKLCDLEDDDEIADKSEVTVLLILVHANTITAELIDSSSVHKDNESIVKVLYTEPIDGDNSCIDIEKSTCYLVKNMIHSVKAQVTGSGSIRYPIILPSITPDLQKKLDDIGLIRAQKNFIAFWAAHLSYVTNQWPTKSDYQNFAQSIVAAYPALADIGGGCVITIFKSQLSVWIRNHRALEKRQFQKRSKDEKGEIKHTFVQAIAENIDRATDHVTNTDIQSALKELEKKFVDHKNISHMKHLLKMTISHRRPWIDEAKRIIDIVQKYPQLNNYELILSEFLQLKKITEETLFNGIKKMIGKLTKYYTVKKPTNNNEAFVIQNLCADLTIRKNKKNFPALFTVKEIMGDTDNLITNEDDAPRVVMYIDGQDITIAYLVADAEIRIQIPQPTMEKIIAGLFASYYVWNRTFPAAYVNVLNFINYELFNSPLPTTSTTIKKFIHSRDDILKGLDTANSSQNIF</sequence>
<evidence type="ECO:0000313" key="2">
    <source>
        <dbReference type="Proteomes" id="UP000078492"/>
    </source>
</evidence>
<reference evidence="1 2" key="1">
    <citation type="submission" date="2015-09" db="EMBL/GenBank/DDBJ databases">
        <title>Trachymyrmex cornetzi WGS genome.</title>
        <authorList>
            <person name="Nygaard S."/>
            <person name="Hu H."/>
            <person name="Boomsma J."/>
            <person name="Zhang G."/>
        </authorList>
    </citation>
    <scope>NUCLEOTIDE SEQUENCE [LARGE SCALE GENOMIC DNA]</scope>
    <source>
        <strain evidence="1">Tcor2-1</strain>
        <tissue evidence="1">Whole body</tissue>
    </source>
</reference>
<dbReference type="STRING" id="471704.A0A151JRQ7"/>
<dbReference type="AlphaFoldDB" id="A0A151JRQ7"/>
<dbReference type="PANTHER" id="PTHR31025:SF9">
    <property type="entry name" value="SI:DKEY-286J15.1"/>
    <property type="match status" value="1"/>
</dbReference>
<proteinExistence type="predicted"/>
<accession>A0A151JRQ7</accession>
<name>A0A151JRQ7_9HYME</name>
<gene>
    <name evidence="1" type="ORF">ALC57_00473</name>
</gene>
<protein>
    <submittedName>
        <fullName evidence="1">Uncharacterized protein</fullName>
    </submittedName>
</protein>